<dbReference type="EC" id="5.1.99.6" evidence="19"/>
<organism evidence="22 23">
    <name type="scientific">Pannonibacter indicus</name>
    <dbReference type="NCBI Taxonomy" id="466044"/>
    <lineage>
        <taxon>Bacteria</taxon>
        <taxon>Pseudomonadati</taxon>
        <taxon>Pseudomonadota</taxon>
        <taxon>Alphaproteobacteria</taxon>
        <taxon>Hyphomicrobiales</taxon>
        <taxon>Stappiaceae</taxon>
        <taxon>Pannonibacter</taxon>
    </lineage>
</organism>
<feature type="binding site" evidence="18">
    <location>
        <begin position="136"/>
        <end position="142"/>
    </location>
    <ligand>
        <name>(6S)-NADPHX</name>
        <dbReference type="ChEBI" id="CHEBI:64076"/>
    </ligand>
</feature>
<dbReference type="GO" id="GO:0005524">
    <property type="term" value="F:ATP binding"/>
    <property type="evidence" value="ECO:0007669"/>
    <property type="project" value="UniProtKB-UniRule"/>
</dbReference>
<evidence type="ECO:0000256" key="3">
    <source>
        <dbReference type="ARBA" id="ARBA00006001"/>
    </source>
</evidence>
<dbReference type="GO" id="GO:0052856">
    <property type="term" value="F:NAD(P)HX epimerase activity"/>
    <property type="evidence" value="ECO:0007669"/>
    <property type="project" value="UniProtKB-UniRule"/>
</dbReference>
<dbReference type="InterPro" id="IPR004443">
    <property type="entry name" value="YjeF_N_dom"/>
</dbReference>
<feature type="binding site" evidence="18">
    <location>
        <position position="132"/>
    </location>
    <ligand>
        <name>K(+)</name>
        <dbReference type="ChEBI" id="CHEBI:29103"/>
    </ligand>
</feature>
<comment type="subunit">
    <text evidence="17">Homotetramer.</text>
</comment>
<keyword evidence="12 17" id="KW-0456">Lyase</keyword>
<dbReference type="Gene3D" id="3.40.50.10260">
    <property type="entry name" value="YjeF N-terminal domain"/>
    <property type="match status" value="1"/>
</dbReference>
<evidence type="ECO:0000256" key="13">
    <source>
        <dbReference type="ARBA" id="ARBA00023268"/>
    </source>
</evidence>
<dbReference type="InterPro" id="IPR036652">
    <property type="entry name" value="YjeF_N_dom_sf"/>
</dbReference>
<feature type="binding site" evidence="17">
    <location>
        <position position="456"/>
    </location>
    <ligand>
        <name>AMP</name>
        <dbReference type="ChEBI" id="CHEBI:456215"/>
    </ligand>
</feature>
<comment type="similarity">
    <text evidence="4 19">In the C-terminal section; belongs to the NnrD/CARKD family.</text>
</comment>
<dbReference type="SUPFAM" id="SSF53613">
    <property type="entry name" value="Ribokinase-like"/>
    <property type="match status" value="1"/>
</dbReference>
<evidence type="ECO:0000313" key="23">
    <source>
        <dbReference type="Proteomes" id="UP000183900"/>
    </source>
</evidence>
<dbReference type="PROSITE" id="PS01050">
    <property type="entry name" value="YJEF_C_2"/>
    <property type="match status" value="1"/>
</dbReference>
<dbReference type="InterPro" id="IPR017953">
    <property type="entry name" value="Carbohydrate_kinase_pred_CS"/>
</dbReference>
<dbReference type="HAMAP" id="MF_01966">
    <property type="entry name" value="NADHX_epimerase"/>
    <property type="match status" value="1"/>
</dbReference>
<comment type="catalytic activity">
    <reaction evidence="1 18 19">
        <text>(6R)-NADHX = (6S)-NADHX</text>
        <dbReference type="Rhea" id="RHEA:32215"/>
        <dbReference type="ChEBI" id="CHEBI:64074"/>
        <dbReference type="ChEBI" id="CHEBI:64075"/>
        <dbReference type="EC" id="5.1.99.6"/>
    </reaction>
</comment>
<comment type="catalytic activity">
    <reaction evidence="15 17 19">
        <text>(6S)-NADHX + ADP = AMP + phosphate + NADH + H(+)</text>
        <dbReference type="Rhea" id="RHEA:32223"/>
        <dbReference type="ChEBI" id="CHEBI:15378"/>
        <dbReference type="ChEBI" id="CHEBI:43474"/>
        <dbReference type="ChEBI" id="CHEBI:57945"/>
        <dbReference type="ChEBI" id="CHEBI:64074"/>
        <dbReference type="ChEBI" id="CHEBI:456215"/>
        <dbReference type="ChEBI" id="CHEBI:456216"/>
        <dbReference type="EC" id="4.2.1.136"/>
    </reaction>
</comment>
<evidence type="ECO:0000256" key="14">
    <source>
        <dbReference type="ARBA" id="ARBA00025153"/>
    </source>
</evidence>
<evidence type="ECO:0000256" key="7">
    <source>
        <dbReference type="ARBA" id="ARBA00022840"/>
    </source>
</evidence>
<dbReference type="RefSeq" id="WP_055456452.1">
    <property type="nucleotide sequence ID" value="NZ_CYHE01000011.1"/>
</dbReference>
<feature type="binding site" evidence="18">
    <location>
        <position position="165"/>
    </location>
    <ligand>
        <name>(6S)-NADPHX</name>
        <dbReference type="ChEBI" id="CHEBI:64076"/>
    </ligand>
</feature>
<evidence type="ECO:0000256" key="2">
    <source>
        <dbReference type="ARBA" id="ARBA00000909"/>
    </source>
</evidence>
<dbReference type="EC" id="4.2.1.136" evidence="19"/>
<comment type="similarity">
    <text evidence="18">Belongs to the NnrE/AIBP family.</text>
</comment>
<feature type="binding site" evidence="17">
    <location>
        <begin position="427"/>
        <end position="431"/>
    </location>
    <ligand>
        <name>AMP</name>
        <dbReference type="ChEBI" id="CHEBI:456215"/>
    </ligand>
</feature>
<dbReference type="PIRSF" id="PIRSF017184">
    <property type="entry name" value="Nnr"/>
    <property type="match status" value="1"/>
</dbReference>
<evidence type="ECO:0000256" key="11">
    <source>
        <dbReference type="ARBA" id="ARBA00023235"/>
    </source>
</evidence>
<evidence type="ECO:0000259" key="20">
    <source>
        <dbReference type="PROSITE" id="PS51383"/>
    </source>
</evidence>
<reference evidence="23" key="1">
    <citation type="submission" date="2015-08" db="EMBL/GenBank/DDBJ databases">
        <authorList>
            <person name="Varghese N."/>
        </authorList>
    </citation>
    <scope>NUCLEOTIDE SEQUENCE [LARGE SCALE GENOMIC DNA]</scope>
    <source>
        <strain evidence="23">DSM 23407</strain>
    </source>
</reference>
<dbReference type="Proteomes" id="UP000183900">
    <property type="component" value="Unassembled WGS sequence"/>
</dbReference>
<dbReference type="SUPFAM" id="SSF64153">
    <property type="entry name" value="YjeF N-terminal domain-like"/>
    <property type="match status" value="1"/>
</dbReference>
<dbReference type="Pfam" id="PF01256">
    <property type="entry name" value="Carb_kinase"/>
    <property type="match status" value="1"/>
</dbReference>
<dbReference type="GO" id="GO:0046872">
    <property type="term" value="F:metal ion binding"/>
    <property type="evidence" value="ECO:0007669"/>
    <property type="project" value="UniProtKB-UniRule"/>
</dbReference>
<dbReference type="GO" id="GO:0052855">
    <property type="term" value="F:ADP-dependent NAD(P)H-hydrate dehydratase activity"/>
    <property type="evidence" value="ECO:0007669"/>
    <property type="project" value="UniProtKB-UniRule"/>
</dbReference>
<evidence type="ECO:0000256" key="17">
    <source>
        <dbReference type="HAMAP-Rule" id="MF_01965"/>
    </source>
</evidence>
<comment type="caution">
    <text evidence="18">Lacks conserved residue(s) required for the propagation of feature annotation.</text>
</comment>
<dbReference type="Pfam" id="PF03853">
    <property type="entry name" value="YjeF_N"/>
    <property type="match status" value="1"/>
</dbReference>
<keyword evidence="22" id="KW-0808">Transferase</keyword>
<name>A0A0K6I625_9HYPH</name>
<evidence type="ECO:0000256" key="19">
    <source>
        <dbReference type="PIRNR" id="PIRNR017184"/>
    </source>
</evidence>
<proteinExistence type="inferred from homology"/>
<keyword evidence="8 17" id="KW-0521">NADP</keyword>
<keyword evidence="13" id="KW-0511">Multifunctional enzyme</keyword>
<evidence type="ECO:0000256" key="5">
    <source>
        <dbReference type="ARBA" id="ARBA00022723"/>
    </source>
</evidence>
<dbReference type="PANTHER" id="PTHR12592">
    <property type="entry name" value="ATP-DEPENDENT (S)-NAD(P)H-HYDRATE DEHYDRATASE FAMILY MEMBER"/>
    <property type="match status" value="1"/>
</dbReference>
<keyword evidence="6 17" id="KW-0547">Nucleotide-binding</keyword>
<dbReference type="GO" id="GO:0110051">
    <property type="term" value="P:metabolite repair"/>
    <property type="evidence" value="ECO:0007669"/>
    <property type="project" value="TreeGrafter"/>
</dbReference>
<comment type="function">
    <text evidence="14 19">Bifunctional enzyme that catalyzes the epimerization of the S- and R-forms of NAD(P)HX and the dehydration of the S-form of NAD(P)HX at the expense of ADP, which is converted to AMP. This allows the repair of both epimers of NAD(P)HX, a damaged form of NAD(P)H that is a result of enzymatic or heat-dependent hydration.</text>
</comment>
<comment type="similarity">
    <text evidence="3 19">In the N-terminal section; belongs to the NnrE/AIBP family.</text>
</comment>
<feature type="binding site" evidence="18">
    <location>
        <position position="168"/>
    </location>
    <ligand>
        <name>K(+)</name>
        <dbReference type="ChEBI" id="CHEBI:29103"/>
    </ligand>
</feature>
<keyword evidence="11 18" id="KW-0413">Isomerase</keyword>
<feature type="domain" description="YjeF N-terminal" evidence="21">
    <location>
        <begin position="13"/>
        <end position="222"/>
    </location>
</feature>
<feature type="binding site" evidence="17">
    <location>
        <position position="268"/>
    </location>
    <ligand>
        <name>(6S)-NADPHX</name>
        <dbReference type="ChEBI" id="CHEBI:64076"/>
    </ligand>
</feature>
<feature type="binding site" evidence="18">
    <location>
        <position position="61"/>
    </location>
    <ligand>
        <name>K(+)</name>
        <dbReference type="ChEBI" id="CHEBI:29103"/>
    </ligand>
</feature>
<comment type="cofactor">
    <cofactor evidence="18 19">
        <name>K(+)</name>
        <dbReference type="ChEBI" id="CHEBI:29103"/>
    </cofactor>
    <text evidence="18 19">Binds 1 potassium ion per subunit.</text>
</comment>
<keyword evidence="5 18" id="KW-0479">Metal-binding</keyword>
<evidence type="ECO:0000256" key="6">
    <source>
        <dbReference type="ARBA" id="ARBA00022741"/>
    </source>
</evidence>
<keyword evidence="7 17" id="KW-0067">ATP-binding</keyword>
<feature type="binding site" evidence="17">
    <location>
        <position position="331"/>
    </location>
    <ligand>
        <name>(6S)-NADPHX</name>
        <dbReference type="ChEBI" id="CHEBI:64076"/>
    </ligand>
</feature>
<dbReference type="AlphaFoldDB" id="A0A0K6I625"/>
<feature type="binding site" evidence="18">
    <location>
        <begin position="60"/>
        <end position="64"/>
    </location>
    <ligand>
        <name>(6S)-NADPHX</name>
        <dbReference type="ChEBI" id="CHEBI:64076"/>
    </ligand>
</feature>
<feature type="binding site" evidence="17">
    <location>
        <position position="457"/>
    </location>
    <ligand>
        <name>(6S)-NADPHX</name>
        <dbReference type="ChEBI" id="CHEBI:64076"/>
    </ligand>
</feature>
<dbReference type="GO" id="GO:0046496">
    <property type="term" value="P:nicotinamide nucleotide metabolic process"/>
    <property type="evidence" value="ECO:0007669"/>
    <property type="project" value="UniProtKB-UniRule"/>
</dbReference>
<keyword evidence="10 17" id="KW-0520">NAD</keyword>
<evidence type="ECO:0000256" key="15">
    <source>
        <dbReference type="ARBA" id="ARBA00048238"/>
    </source>
</evidence>
<dbReference type="NCBIfam" id="TIGR00196">
    <property type="entry name" value="yjeF_cterm"/>
    <property type="match status" value="1"/>
</dbReference>
<dbReference type="PANTHER" id="PTHR12592:SF0">
    <property type="entry name" value="ATP-DEPENDENT (S)-NAD(P)H-HYDRATE DEHYDRATASE"/>
    <property type="match status" value="1"/>
</dbReference>
<evidence type="ECO:0000256" key="10">
    <source>
        <dbReference type="ARBA" id="ARBA00023027"/>
    </source>
</evidence>
<dbReference type="PROSITE" id="PS51383">
    <property type="entry name" value="YJEF_C_3"/>
    <property type="match status" value="1"/>
</dbReference>
<accession>A0A0K6I625</accession>
<evidence type="ECO:0000256" key="4">
    <source>
        <dbReference type="ARBA" id="ARBA00009524"/>
    </source>
</evidence>
<evidence type="ECO:0000256" key="18">
    <source>
        <dbReference type="HAMAP-Rule" id="MF_01966"/>
    </source>
</evidence>
<dbReference type="Gene3D" id="3.40.1190.20">
    <property type="match status" value="1"/>
</dbReference>
<dbReference type="PROSITE" id="PS51385">
    <property type="entry name" value="YJEF_N"/>
    <property type="match status" value="1"/>
</dbReference>
<keyword evidence="9 18" id="KW-0630">Potassium</keyword>
<dbReference type="InterPro" id="IPR000631">
    <property type="entry name" value="CARKD"/>
</dbReference>
<sequence>MVPGVELLTPQEMRRADALTIEAGTPGIELMERAGRGVADAARAMLAPGQGVLVLCGPGNNGGDGFVAARLLALEGVPVMLLLCGQPERLSGDAWSAWRRMGEEAADGIRFLEAGANPFHESAGTGAPLVIDALFGAGLSRPVSGYELELVNGLNASGLAVLSVDVPSGLDGATGEVRGVAVKAARTVTFCRMKPGHLLLPGRVLCGQIEVCDIGITNETVLVAGGPGCWHNGPDVWGAFVPRPRVDGHKFSRGHAVALSGPAHATGAIRLSAMAALRSGAGLVTVACEPSATMVLANHLTTVMLHPLRGEEALTGLLSDSRITSLVYGPGAGLGAQTQALVLDLVASGKGLVLDAGALSSFAGTETPLFVTIEKRARGGAQPPVLTPHAGEFGRLFPDLPPPVSGLGKLDAARAAAQRSRSVIIYKGADTVIAAPDGRAAINANGTPWLATAGSGDVLAGIVTGLLAQGLPAFEAAAMGVWMHGRAAEIAGAGLIAEDLLPALKDVVQELSA</sequence>
<comment type="function">
    <text evidence="18">Catalyzes the epimerization of the S- and R-forms of NAD(P)HX, a damaged form of NAD(P)H that is a result of enzymatic or heat-dependent hydration. This is a prerequisite for the S-specific NAD(P)H-hydrate dehydratase to allow the repair of both epimers of NAD(P)HX.</text>
</comment>
<dbReference type="InterPro" id="IPR030677">
    <property type="entry name" value="Nnr"/>
</dbReference>
<dbReference type="EMBL" id="CYHE01000011">
    <property type="protein sequence ID" value="CUA98752.1"/>
    <property type="molecule type" value="Genomic_DNA"/>
</dbReference>
<dbReference type="GO" id="GO:0016301">
    <property type="term" value="F:kinase activity"/>
    <property type="evidence" value="ECO:0007669"/>
    <property type="project" value="UniProtKB-KW"/>
</dbReference>
<comment type="similarity">
    <text evidence="17">Belongs to the NnrD/CARKD family.</text>
</comment>
<dbReference type="NCBIfam" id="TIGR00197">
    <property type="entry name" value="yjeF_nterm"/>
    <property type="match status" value="1"/>
</dbReference>
<evidence type="ECO:0000256" key="9">
    <source>
        <dbReference type="ARBA" id="ARBA00022958"/>
    </source>
</evidence>
<feature type="domain" description="YjeF C-terminal" evidence="20">
    <location>
        <begin position="233"/>
        <end position="511"/>
    </location>
</feature>
<feature type="binding site" evidence="17">
    <location>
        <position position="389"/>
    </location>
    <ligand>
        <name>(6S)-NADPHX</name>
        <dbReference type="ChEBI" id="CHEBI:64076"/>
    </ligand>
</feature>
<keyword evidence="23" id="KW-1185">Reference proteome</keyword>
<evidence type="ECO:0000256" key="16">
    <source>
        <dbReference type="ARBA" id="ARBA00049209"/>
    </source>
</evidence>
<comment type="catalytic activity">
    <reaction evidence="16 17 19">
        <text>(6S)-NADPHX + ADP = AMP + phosphate + NADPH + H(+)</text>
        <dbReference type="Rhea" id="RHEA:32235"/>
        <dbReference type="ChEBI" id="CHEBI:15378"/>
        <dbReference type="ChEBI" id="CHEBI:43474"/>
        <dbReference type="ChEBI" id="CHEBI:57783"/>
        <dbReference type="ChEBI" id="CHEBI:64076"/>
        <dbReference type="ChEBI" id="CHEBI:456215"/>
        <dbReference type="ChEBI" id="CHEBI:456216"/>
        <dbReference type="EC" id="4.2.1.136"/>
    </reaction>
</comment>
<evidence type="ECO:0000313" key="22">
    <source>
        <dbReference type="EMBL" id="CUA98752.1"/>
    </source>
</evidence>
<dbReference type="InterPro" id="IPR029056">
    <property type="entry name" value="Ribokinase-like"/>
</dbReference>
<evidence type="ECO:0000256" key="8">
    <source>
        <dbReference type="ARBA" id="ARBA00022857"/>
    </source>
</evidence>
<keyword evidence="22" id="KW-0418">Kinase</keyword>
<evidence type="ECO:0000259" key="21">
    <source>
        <dbReference type="PROSITE" id="PS51385"/>
    </source>
</evidence>
<dbReference type="HAMAP" id="MF_01965">
    <property type="entry name" value="NADHX_dehydratase"/>
    <property type="match status" value="1"/>
</dbReference>
<evidence type="ECO:0000256" key="1">
    <source>
        <dbReference type="ARBA" id="ARBA00000013"/>
    </source>
</evidence>
<protein>
    <recommendedName>
        <fullName evidence="19">Bifunctional NAD(P)H-hydrate repair enzyme</fullName>
    </recommendedName>
    <alternativeName>
        <fullName evidence="19">Nicotinamide nucleotide repair protein</fullName>
    </alternativeName>
    <domain>
        <recommendedName>
            <fullName evidence="19">ADP-dependent (S)-NAD(P)H-hydrate dehydratase</fullName>
            <ecNumber evidence="19">4.2.1.136</ecNumber>
        </recommendedName>
        <alternativeName>
            <fullName evidence="19">ADP-dependent NAD(P)HX dehydratase</fullName>
        </alternativeName>
    </domain>
    <domain>
        <recommendedName>
            <fullName evidence="19">NAD(P)H-hydrate epimerase</fullName>
            <ecNumber evidence="19">5.1.99.6</ecNumber>
        </recommendedName>
    </domain>
</protein>
<evidence type="ECO:0000256" key="12">
    <source>
        <dbReference type="ARBA" id="ARBA00023239"/>
    </source>
</evidence>
<comment type="catalytic activity">
    <reaction evidence="2 18 19">
        <text>(6R)-NADPHX = (6S)-NADPHX</text>
        <dbReference type="Rhea" id="RHEA:32227"/>
        <dbReference type="ChEBI" id="CHEBI:64076"/>
        <dbReference type="ChEBI" id="CHEBI:64077"/>
        <dbReference type="EC" id="5.1.99.6"/>
    </reaction>
</comment>
<dbReference type="CDD" id="cd01171">
    <property type="entry name" value="YXKO-related"/>
    <property type="match status" value="1"/>
</dbReference>
<comment type="function">
    <text evidence="17">Catalyzes the dehydration of the S-form of NAD(P)HX at the expense of ADP, which is converted to AMP. Together with NAD(P)HX epimerase, which catalyzes the epimerization of the S- and R-forms, the enzyme allows the repair of both epimers of NAD(P)HX, a damaged form of NAD(P)H that is a result of enzymatic or heat-dependent hydration.</text>
</comment>
<comment type="cofactor">
    <cofactor evidence="17">
        <name>Mg(2+)</name>
        <dbReference type="ChEBI" id="CHEBI:18420"/>
    </cofactor>
</comment>
<gene>
    <name evidence="17" type="primary">nnrD</name>
    <name evidence="18" type="synonym">nnrE</name>
    <name evidence="22" type="ORF">Ga0061067_11110</name>
</gene>